<feature type="compositionally biased region" description="Polar residues" evidence="3">
    <location>
        <begin position="102"/>
        <end position="116"/>
    </location>
</feature>
<accession>A0A9E2KUF5</accession>
<protein>
    <recommendedName>
        <fullName evidence="2">Adapter protein MecA</fullName>
    </recommendedName>
</protein>
<dbReference type="EMBL" id="JAHLFK010000021">
    <property type="protein sequence ID" value="MBU3829747.1"/>
    <property type="molecule type" value="Genomic_DNA"/>
</dbReference>
<dbReference type="InterPro" id="IPR038471">
    <property type="entry name" value="MecA_C_sf"/>
</dbReference>
<dbReference type="Proteomes" id="UP000824180">
    <property type="component" value="Unassembled WGS sequence"/>
</dbReference>
<dbReference type="PANTHER" id="PTHR39161:SF1">
    <property type="entry name" value="ADAPTER PROTEIN MECA 1"/>
    <property type="match status" value="1"/>
</dbReference>
<dbReference type="Gene3D" id="3.30.70.1950">
    <property type="match status" value="1"/>
</dbReference>
<evidence type="ECO:0000313" key="4">
    <source>
        <dbReference type="EMBL" id="MBU3829747.1"/>
    </source>
</evidence>
<reference evidence="4" key="2">
    <citation type="submission" date="2021-04" db="EMBL/GenBank/DDBJ databases">
        <authorList>
            <person name="Gilroy R."/>
        </authorList>
    </citation>
    <scope>NUCLEOTIDE SEQUENCE</scope>
    <source>
        <strain evidence="4">876</strain>
    </source>
</reference>
<feature type="region of interest" description="Disordered" evidence="3">
    <location>
        <begin position="102"/>
        <end position="127"/>
    </location>
</feature>
<organism evidence="4 5">
    <name type="scientific">Candidatus Limosilactobacillus merdavium</name>
    <dbReference type="NCBI Taxonomy" id="2838651"/>
    <lineage>
        <taxon>Bacteria</taxon>
        <taxon>Bacillati</taxon>
        <taxon>Bacillota</taxon>
        <taxon>Bacilli</taxon>
        <taxon>Lactobacillales</taxon>
        <taxon>Lactobacillaceae</taxon>
        <taxon>Limosilactobacillus</taxon>
    </lineage>
</organism>
<evidence type="ECO:0000256" key="1">
    <source>
        <dbReference type="ARBA" id="ARBA00005397"/>
    </source>
</evidence>
<sequence>MEMERINENTIRVLVDSQDLEDRGIKILDLLSDHKQIQDFFYSILREVDSTHQFQDNDSVTFQVMPTNNGLELFISKNDENGNVDSQTDAITNYIRQSIANKKSSESNDTTNSLDQTTEEDDYSMTDNQSEPLTKLFVIKFNSFEDLIQYSRVAEDHNVVSELYKYEGQYYLTLQYLVTDENTDAEIKNQIALAYEYGNPTNIASDYLAEHSKKIMEISALHLIRHYFN</sequence>
<dbReference type="PANTHER" id="PTHR39161">
    <property type="entry name" value="ADAPTER PROTEIN MECA"/>
    <property type="match status" value="1"/>
</dbReference>
<dbReference type="HAMAP" id="MF_01124">
    <property type="entry name" value="MecA"/>
    <property type="match status" value="1"/>
</dbReference>
<evidence type="ECO:0000256" key="3">
    <source>
        <dbReference type="SAM" id="MobiDB-lite"/>
    </source>
</evidence>
<comment type="subunit">
    <text evidence="2">Homodimer.</text>
</comment>
<name>A0A9E2KUF5_9LACO</name>
<proteinExistence type="inferred from homology"/>
<reference evidence="4" key="1">
    <citation type="journal article" date="2021" name="PeerJ">
        <title>Extensive microbial diversity within the chicken gut microbiome revealed by metagenomics and culture.</title>
        <authorList>
            <person name="Gilroy R."/>
            <person name="Ravi A."/>
            <person name="Getino M."/>
            <person name="Pursley I."/>
            <person name="Horton D.L."/>
            <person name="Alikhan N.F."/>
            <person name="Baker D."/>
            <person name="Gharbi K."/>
            <person name="Hall N."/>
            <person name="Watson M."/>
            <person name="Adriaenssens E.M."/>
            <person name="Foster-Nyarko E."/>
            <person name="Jarju S."/>
            <person name="Secka A."/>
            <person name="Antonio M."/>
            <person name="Oren A."/>
            <person name="Chaudhuri R.R."/>
            <person name="La Ragione R."/>
            <person name="Hildebrand F."/>
            <person name="Pallen M.J."/>
        </authorList>
    </citation>
    <scope>NUCLEOTIDE SEQUENCE</scope>
    <source>
        <strain evidence="4">876</strain>
    </source>
</reference>
<dbReference type="Pfam" id="PF05389">
    <property type="entry name" value="MecA"/>
    <property type="match status" value="1"/>
</dbReference>
<evidence type="ECO:0000313" key="5">
    <source>
        <dbReference type="Proteomes" id="UP000824180"/>
    </source>
</evidence>
<comment type="function">
    <text evidence="2">Enables the recognition and targeting of unfolded and aggregated proteins to the ClpC protease or to other proteins involved in proteolysis.</text>
</comment>
<comment type="caution">
    <text evidence="4">The sequence shown here is derived from an EMBL/GenBank/DDBJ whole genome shotgun (WGS) entry which is preliminary data.</text>
</comment>
<comment type="similarity">
    <text evidence="1 2">Belongs to the MecA family.</text>
</comment>
<dbReference type="GO" id="GO:0030674">
    <property type="term" value="F:protein-macromolecule adaptor activity"/>
    <property type="evidence" value="ECO:0007669"/>
    <property type="project" value="UniProtKB-UniRule"/>
</dbReference>
<dbReference type="AlphaFoldDB" id="A0A9E2KUF5"/>
<gene>
    <name evidence="2" type="primary">mecA</name>
    <name evidence="4" type="ORF">H9843_02420</name>
</gene>
<dbReference type="InterPro" id="IPR008681">
    <property type="entry name" value="Neg-reg_MecA"/>
</dbReference>
<dbReference type="PIRSF" id="PIRSF029008">
    <property type="entry name" value="MecA"/>
    <property type="match status" value="1"/>
</dbReference>
<evidence type="ECO:0000256" key="2">
    <source>
        <dbReference type="HAMAP-Rule" id="MF_01124"/>
    </source>
</evidence>
<comment type="domain">
    <text evidence="2">The N-terminal domain probably binds unfolded/aggregated proteins; the C-terminal domain interacts with ClpC.</text>
</comment>